<proteinExistence type="predicted"/>
<dbReference type="HOGENOM" id="CLU_008041_0_0_1"/>
<dbReference type="SMART" id="SM00250">
    <property type="entry name" value="PLEC"/>
    <property type="match status" value="3"/>
</dbReference>
<evidence type="ECO:0000256" key="1">
    <source>
        <dbReference type="ARBA" id="ARBA00022553"/>
    </source>
</evidence>
<protein>
    <recommendedName>
        <fullName evidence="3">Desmoplakin SH3 domain-containing protein</fullName>
    </recommendedName>
</protein>
<organism evidence="5 6">
    <name type="scientific">Helobdella robusta</name>
    <name type="common">Californian leech</name>
    <dbReference type="NCBI Taxonomy" id="6412"/>
    <lineage>
        <taxon>Eukaryota</taxon>
        <taxon>Metazoa</taxon>
        <taxon>Spiralia</taxon>
        <taxon>Lophotrochozoa</taxon>
        <taxon>Annelida</taxon>
        <taxon>Clitellata</taxon>
        <taxon>Hirudinea</taxon>
        <taxon>Rhynchobdellida</taxon>
        <taxon>Glossiphoniidae</taxon>
        <taxon>Helobdella</taxon>
    </lineage>
</organism>
<feature type="domain" description="Desmoplakin SH3" evidence="3">
    <location>
        <begin position="101"/>
        <end position="166"/>
    </location>
</feature>
<dbReference type="PANTHER" id="PTHR23169">
    <property type="entry name" value="ENVOPLAKIN"/>
    <property type="match status" value="1"/>
</dbReference>
<dbReference type="InterPro" id="IPR001101">
    <property type="entry name" value="Plectin_repeat"/>
</dbReference>
<dbReference type="InterPro" id="IPR043197">
    <property type="entry name" value="Plakin"/>
</dbReference>
<dbReference type="Gene3D" id="1.20.58.60">
    <property type="match status" value="1"/>
</dbReference>
<dbReference type="STRING" id="6412.T1G1B5"/>
<dbReference type="EMBL" id="AMQM01002875">
    <property type="status" value="NOT_ANNOTATED_CDS"/>
    <property type="molecule type" value="Genomic_DNA"/>
</dbReference>
<reference evidence="4 6" key="2">
    <citation type="journal article" date="2013" name="Nature">
        <title>Insights into bilaterian evolution from three spiralian genomes.</title>
        <authorList>
            <person name="Simakov O."/>
            <person name="Marletaz F."/>
            <person name="Cho S.J."/>
            <person name="Edsinger-Gonzales E."/>
            <person name="Havlak P."/>
            <person name="Hellsten U."/>
            <person name="Kuo D.H."/>
            <person name="Larsson T."/>
            <person name="Lv J."/>
            <person name="Arendt D."/>
            <person name="Savage R."/>
            <person name="Osoegawa K."/>
            <person name="de Jong P."/>
            <person name="Grimwood J."/>
            <person name="Chapman J.A."/>
            <person name="Shapiro H."/>
            <person name="Aerts A."/>
            <person name="Otillar R.P."/>
            <person name="Terry A.Y."/>
            <person name="Boore J.L."/>
            <person name="Grigoriev I.V."/>
            <person name="Lindberg D.R."/>
            <person name="Seaver E.C."/>
            <person name="Weisblat D.A."/>
            <person name="Putnam N.H."/>
            <person name="Rokhsar D.S."/>
        </authorList>
    </citation>
    <scope>NUCLEOTIDE SEQUENCE</scope>
</reference>
<sequence>CILSVKNNWSWLTKLMKCSETHLNHSSNYHQYYHTIKELRQWLPVDLEKANNLLNVAEMKKNLQGATVNKLLLEIKTALTIFLSWNSRLHQILLQSKQLVPVHLRTHKITQPRMAVSLAKYQTKNVKIEEGEEVIVQDNSRIETWEVVRNVRNEEFVIPSVILTIPGPDPEAVDAALKLTLEFLGIWTVMVKKYGRTIIWFLLQVIREWTPSEEKMLKNLSKKEKNEILHLLKSIEETFSRYWKSYKLYVALESRMEHLKKILIQRGDESISAEKGSLLVIQTVQLEDLLAKYREFWKNWEIFKVLNETMKHPECLLTVSNWHQYQYCDFEEWTRKWQLALEFDEDEFNEPVDEEIQVERAKETAEASQLYTSEQEENQTFIITGVMDTKSEEEISLDDAIEKGIINQTEGKYYDTKKRSSLPIPVAMSEGKIKVEKVDIKKSAEKVKDIGLITITVIKESRPYKLKGVIDTRNDQKLSVEEATKCGILDQKNSQYKDLVSGSVISLADALDSGLLIVEFQPINGNGSATALTKTYAVSAVVDMLNNQKYTFSEAVRAGLINADDGSYLDRRTNTNVYIGDAIKESYLKAIIVKNPKLLDINPANRISISEEKMNFFKQTLIKPLRALNALKIGVSE</sequence>
<reference evidence="5" key="3">
    <citation type="submission" date="2015-06" db="UniProtKB">
        <authorList>
            <consortium name="EnsemblMetazoa"/>
        </authorList>
    </citation>
    <scope>IDENTIFICATION</scope>
</reference>
<dbReference type="GO" id="GO:0005856">
    <property type="term" value="C:cytoskeleton"/>
    <property type="evidence" value="ECO:0007669"/>
    <property type="project" value="InterPro"/>
</dbReference>
<keyword evidence="1" id="KW-0597">Phosphoprotein</keyword>
<dbReference type="OrthoDB" id="18740at2759"/>
<evidence type="ECO:0000256" key="2">
    <source>
        <dbReference type="ARBA" id="ARBA00022737"/>
    </source>
</evidence>
<reference evidence="6" key="1">
    <citation type="submission" date="2012-12" db="EMBL/GenBank/DDBJ databases">
        <authorList>
            <person name="Hellsten U."/>
            <person name="Grimwood J."/>
            <person name="Chapman J.A."/>
            <person name="Shapiro H."/>
            <person name="Aerts A."/>
            <person name="Otillar R.P."/>
            <person name="Terry A.Y."/>
            <person name="Boore J.L."/>
            <person name="Simakov O."/>
            <person name="Marletaz F."/>
            <person name="Cho S.-J."/>
            <person name="Edsinger-Gonzales E."/>
            <person name="Havlak P."/>
            <person name="Kuo D.-H."/>
            <person name="Larsson T."/>
            <person name="Lv J."/>
            <person name="Arendt D."/>
            <person name="Savage R."/>
            <person name="Osoegawa K."/>
            <person name="de Jong P."/>
            <person name="Lindberg D.R."/>
            <person name="Seaver E.C."/>
            <person name="Weisblat D.A."/>
            <person name="Putnam N.H."/>
            <person name="Grigoriev I.V."/>
            <person name="Rokhsar D.S."/>
        </authorList>
    </citation>
    <scope>NUCLEOTIDE SEQUENCE</scope>
</reference>
<dbReference type="InterPro" id="IPR041615">
    <property type="entry name" value="Desmoplakin_SH3"/>
</dbReference>
<dbReference type="EnsemblMetazoa" id="HelroT73191">
    <property type="protein sequence ID" value="HelroP73191"/>
    <property type="gene ID" value="HelroG73191"/>
</dbReference>
<accession>T1G1B5</accession>
<evidence type="ECO:0000313" key="6">
    <source>
        <dbReference type="Proteomes" id="UP000015101"/>
    </source>
</evidence>
<dbReference type="RefSeq" id="XP_009011916.1">
    <property type="nucleotide sequence ID" value="XM_009013668.1"/>
</dbReference>
<dbReference type="SUPFAM" id="SSF75399">
    <property type="entry name" value="Plakin repeat"/>
    <property type="match status" value="2"/>
</dbReference>
<dbReference type="Gene3D" id="2.30.30.40">
    <property type="entry name" value="SH3 Domains"/>
    <property type="match status" value="1"/>
</dbReference>
<dbReference type="InterPro" id="IPR035915">
    <property type="entry name" value="Plakin_repeat_sf"/>
</dbReference>
<name>T1G1B5_HELRO</name>
<evidence type="ECO:0000313" key="5">
    <source>
        <dbReference type="EnsemblMetazoa" id="HelroP73191"/>
    </source>
</evidence>
<dbReference type="KEGG" id="hro:HELRODRAFT_73191"/>
<evidence type="ECO:0000259" key="3">
    <source>
        <dbReference type="Pfam" id="PF17902"/>
    </source>
</evidence>
<dbReference type="Proteomes" id="UP000015101">
    <property type="component" value="Unassembled WGS sequence"/>
</dbReference>
<dbReference type="GeneID" id="20214863"/>
<gene>
    <name evidence="5" type="primary">20214863</name>
    <name evidence="4" type="ORF">HELRODRAFT_73191</name>
</gene>
<keyword evidence="2" id="KW-0677">Repeat</keyword>
<dbReference type="AlphaFoldDB" id="T1G1B5"/>
<dbReference type="Gene3D" id="3.90.1290.10">
    <property type="entry name" value="Plakin repeat"/>
    <property type="match status" value="1"/>
</dbReference>
<dbReference type="OMA" id="QWQTKID"/>
<dbReference type="InParanoid" id="T1G1B5"/>
<evidence type="ECO:0000313" key="4">
    <source>
        <dbReference type="EMBL" id="ESO10102.1"/>
    </source>
</evidence>
<dbReference type="EMBL" id="KB095905">
    <property type="protein sequence ID" value="ESO10102.1"/>
    <property type="molecule type" value="Genomic_DNA"/>
</dbReference>
<dbReference type="GO" id="GO:0045104">
    <property type="term" value="P:intermediate filament cytoskeleton organization"/>
    <property type="evidence" value="ECO:0007669"/>
    <property type="project" value="InterPro"/>
</dbReference>
<dbReference type="Pfam" id="PF17902">
    <property type="entry name" value="SH3_10"/>
    <property type="match status" value="1"/>
</dbReference>
<dbReference type="CTD" id="20214863"/>
<keyword evidence="6" id="KW-1185">Reference proteome</keyword>
<dbReference type="eggNOG" id="KOG0516">
    <property type="taxonomic scope" value="Eukaryota"/>
</dbReference>